<evidence type="ECO:0000313" key="8">
    <source>
        <dbReference type="Proteomes" id="UP000317940"/>
    </source>
</evidence>
<evidence type="ECO:0000256" key="4">
    <source>
        <dbReference type="ARBA" id="ARBA00022840"/>
    </source>
</evidence>
<dbReference type="AlphaFoldDB" id="A0A561TSW2"/>
<dbReference type="SMART" id="SM00382">
    <property type="entry name" value="AAA"/>
    <property type="match status" value="1"/>
</dbReference>
<dbReference type="GO" id="GO:0005886">
    <property type="term" value="C:plasma membrane"/>
    <property type="evidence" value="ECO:0007669"/>
    <property type="project" value="UniProtKB-SubCell"/>
</dbReference>
<dbReference type="EMBL" id="VIWT01000003">
    <property type="protein sequence ID" value="TWF90177.1"/>
    <property type="molecule type" value="Genomic_DNA"/>
</dbReference>
<dbReference type="InterPro" id="IPR003439">
    <property type="entry name" value="ABC_transporter-like_ATP-bd"/>
</dbReference>
<dbReference type="PANTHER" id="PTHR42711">
    <property type="entry name" value="ABC TRANSPORTER ATP-BINDING PROTEIN"/>
    <property type="match status" value="1"/>
</dbReference>
<sequence length="328" mass="35731">MSPVSPATPAIEVAGIGRVFGRQAQEVTALREVTFEVAQGEIVALLGGNGAGKTTLLKILSTVLTPSWGTARVQGFDAVEQPRRVREALGVVFGGDRGLYGRLSARDNLRYFGMLGELGRAQLRRRIPEVLAQVHLEQAADRRVETFSKGMRQRLHLAIGLLTRPSVLLLDEPTVGLDPVEAQSLRETVLALRDEGVAILLTSHYLLDVERLAQRVVLLHEGVVKQQCSLAEFTRQVGHVATVTVRGTGVLPDLAARPPQDLSTLAVRQEGDSWEIDVWPKEWSADVFTELGRLFGGVAVRDVRVQDMRLEEAFASQSGPGRAEEAAP</sequence>
<keyword evidence="2" id="KW-0813">Transport</keyword>
<accession>A0A561TSW2</accession>
<keyword evidence="3" id="KW-0547">Nucleotide-binding</keyword>
<comment type="subcellular location">
    <subcellularLocation>
        <location evidence="1">Cell membrane</location>
        <topology evidence="1">Peripheral membrane protein</topology>
    </subcellularLocation>
</comment>
<dbReference type="GO" id="GO:0005524">
    <property type="term" value="F:ATP binding"/>
    <property type="evidence" value="ECO:0007669"/>
    <property type="project" value="UniProtKB-KW"/>
</dbReference>
<evidence type="ECO:0000256" key="3">
    <source>
        <dbReference type="ARBA" id="ARBA00022741"/>
    </source>
</evidence>
<comment type="caution">
    <text evidence="7">The sequence shown here is derived from an EMBL/GenBank/DDBJ whole genome shotgun (WGS) entry which is preliminary data.</text>
</comment>
<reference evidence="7 8" key="1">
    <citation type="submission" date="2019-06" db="EMBL/GenBank/DDBJ databases">
        <title>Sequencing the genomes of 1000 actinobacteria strains.</title>
        <authorList>
            <person name="Klenk H.-P."/>
        </authorList>
    </citation>
    <scope>NUCLEOTIDE SEQUENCE [LARGE SCALE GENOMIC DNA]</scope>
    <source>
        <strain evidence="7 8">DSM 44826</strain>
    </source>
</reference>
<dbReference type="InterPro" id="IPR003593">
    <property type="entry name" value="AAA+_ATPase"/>
</dbReference>
<dbReference type="GO" id="GO:0016887">
    <property type="term" value="F:ATP hydrolysis activity"/>
    <property type="evidence" value="ECO:0007669"/>
    <property type="project" value="InterPro"/>
</dbReference>
<protein>
    <submittedName>
        <fullName evidence="7">ABC-2 type transport system ATP-binding protein</fullName>
    </submittedName>
</protein>
<evidence type="ECO:0000313" key="7">
    <source>
        <dbReference type="EMBL" id="TWF90177.1"/>
    </source>
</evidence>
<dbReference type="PANTHER" id="PTHR42711:SF18">
    <property type="entry name" value="ABC TRANSPORTER, ATP-BINDING PROTEIN"/>
    <property type="match status" value="1"/>
</dbReference>
<evidence type="ECO:0000259" key="6">
    <source>
        <dbReference type="PROSITE" id="PS50893"/>
    </source>
</evidence>
<keyword evidence="4 7" id="KW-0067">ATP-binding</keyword>
<dbReference type="CDD" id="cd03230">
    <property type="entry name" value="ABC_DR_subfamily_A"/>
    <property type="match status" value="1"/>
</dbReference>
<dbReference type="SUPFAM" id="SSF52540">
    <property type="entry name" value="P-loop containing nucleoside triphosphate hydrolases"/>
    <property type="match status" value="1"/>
</dbReference>
<dbReference type="InterPro" id="IPR027417">
    <property type="entry name" value="P-loop_NTPase"/>
</dbReference>
<evidence type="ECO:0000256" key="2">
    <source>
        <dbReference type="ARBA" id="ARBA00022448"/>
    </source>
</evidence>
<gene>
    <name evidence="7" type="ORF">FHX73_13221</name>
</gene>
<dbReference type="Proteomes" id="UP000317940">
    <property type="component" value="Unassembled WGS sequence"/>
</dbReference>
<evidence type="ECO:0000256" key="5">
    <source>
        <dbReference type="ARBA" id="ARBA00023251"/>
    </source>
</evidence>
<keyword evidence="8" id="KW-1185">Reference proteome</keyword>
<evidence type="ECO:0000256" key="1">
    <source>
        <dbReference type="ARBA" id="ARBA00004202"/>
    </source>
</evidence>
<proteinExistence type="predicted"/>
<organism evidence="7 8">
    <name type="scientific">Kitasatospora viridis</name>
    <dbReference type="NCBI Taxonomy" id="281105"/>
    <lineage>
        <taxon>Bacteria</taxon>
        <taxon>Bacillati</taxon>
        <taxon>Actinomycetota</taxon>
        <taxon>Actinomycetes</taxon>
        <taxon>Kitasatosporales</taxon>
        <taxon>Streptomycetaceae</taxon>
        <taxon>Kitasatospora</taxon>
    </lineage>
</organism>
<feature type="domain" description="ABC transporter" evidence="6">
    <location>
        <begin position="11"/>
        <end position="246"/>
    </location>
</feature>
<dbReference type="InterPro" id="IPR050763">
    <property type="entry name" value="ABC_transporter_ATP-binding"/>
</dbReference>
<dbReference type="PROSITE" id="PS50893">
    <property type="entry name" value="ABC_TRANSPORTER_2"/>
    <property type="match status" value="1"/>
</dbReference>
<dbReference type="Gene3D" id="3.40.50.300">
    <property type="entry name" value="P-loop containing nucleotide triphosphate hydrolases"/>
    <property type="match status" value="1"/>
</dbReference>
<dbReference type="Pfam" id="PF00005">
    <property type="entry name" value="ABC_tran"/>
    <property type="match status" value="1"/>
</dbReference>
<dbReference type="GO" id="GO:0046677">
    <property type="term" value="P:response to antibiotic"/>
    <property type="evidence" value="ECO:0007669"/>
    <property type="project" value="UniProtKB-KW"/>
</dbReference>
<name>A0A561TSW2_9ACTN</name>
<keyword evidence="5" id="KW-0046">Antibiotic resistance</keyword>